<feature type="transmembrane region" description="Helical" evidence="6">
    <location>
        <begin position="91"/>
        <end position="114"/>
    </location>
</feature>
<dbReference type="EMBL" id="CAUYUJ010000498">
    <property type="protein sequence ID" value="CAK0790900.1"/>
    <property type="molecule type" value="Genomic_DNA"/>
</dbReference>
<feature type="region of interest" description="Disordered" evidence="5">
    <location>
        <begin position="174"/>
        <end position="210"/>
    </location>
</feature>
<reference evidence="8" key="1">
    <citation type="submission" date="2023-10" db="EMBL/GenBank/DDBJ databases">
        <authorList>
            <person name="Chen Y."/>
            <person name="Shah S."/>
            <person name="Dougan E. K."/>
            <person name="Thang M."/>
            <person name="Chan C."/>
        </authorList>
    </citation>
    <scope>NUCLEOTIDE SEQUENCE [LARGE SCALE GENOMIC DNA]</scope>
</reference>
<accession>A0ABN9PH90</accession>
<feature type="compositionally biased region" description="Low complexity" evidence="5">
    <location>
        <begin position="233"/>
        <end position="277"/>
    </location>
</feature>
<evidence type="ECO:0000256" key="6">
    <source>
        <dbReference type="SAM" id="Phobius"/>
    </source>
</evidence>
<evidence type="ECO:0000256" key="2">
    <source>
        <dbReference type="ARBA" id="ARBA00022692"/>
    </source>
</evidence>
<keyword evidence="3 6" id="KW-1133">Transmembrane helix</keyword>
<evidence type="ECO:0000256" key="1">
    <source>
        <dbReference type="ARBA" id="ARBA00004141"/>
    </source>
</evidence>
<dbReference type="InterPro" id="IPR013057">
    <property type="entry name" value="AA_transpt_TM"/>
</dbReference>
<dbReference type="Proteomes" id="UP001189429">
    <property type="component" value="Unassembled WGS sequence"/>
</dbReference>
<keyword evidence="9" id="KW-1185">Reference proteome</keyword>
<feature type="domain" description="Amino acid transporter transmembrane" evidence="7">
    <location>
        <begin position="22"/>
        <end position="380"/>
    </location>
</feature>
<feature type="region of interest" description="Disordered" evidence="5">
    <location>
        <begin position="229"/>
        <end position="290"/>
    </location>
</feature>
<gene>
    <name evidence="8" type="ORF">PCOR1329_LOCUS2026</name>
</gene>
<keyword evidence="2 6" id="KW-0812">Transmembrane</keyword>
<evidence type="ECO:0000256" key="4">
    <source>
        <dbReference type="ARBA" id="ARBA00023136"/>
    </source>
</evidence>
<evidence type="ECO:0000259" key="7">
    <source>
        <dbReference type="Pfam" id="PF01490"/>
    </source>
</evidence>
<evidence type="ECO:0000256" key="3">
    <source>
        <dbReference type="ARBA" id="ARBA00022989"/>
    </source>
</evidence>
<dbReference type="Pfam" id="PF01490">
    <property type="entry name" value="Aa_trans"/>
    <property type="match status" value="1"/>
</dbReference>
<name>A0ABN9PH90_9DINO</name>
<comment type="subcellular location">
    <subcellularLocation>
        <location evidence="1">Membrane</location>
        <topology evidence="1">Multi-pass membrane protein</topology>
    </subcellularLocation>
</comment>
<sequence length="406" mass="42324">PLAGVAGGRRIAHASASAAWPHAVVVVVHNAATGSSTASCEVLKADMLFPEDWLKALYVFPMFGVSFLCHFNALPTHQELRRPTRGRVRRVMALTLTFTSLLYLVVGLFGYMYAGSCTCGNILLNFKAEDPGALAGRLMLGIVLMLNFPLLCQPCRNALYRMLLFTGMVRQSGDAEASGDVPPQTQEDPAACSDSVDGGQERRGSSGELQLCGVPSDVDLAAQDTPCGLLEEPSAATGGSASAAAPPRAASTARPASMGARVPAASARSASPTRPAAPTSPGPTRPASMGARVHVYTRQSTSGFMRSSDPPLEALDAFAPKDETVQQSACEPTTLQRYVLTVLLLVSALGMACFMRSILVVWSILGSTVAFLIAFILPVEVPAEAAAAVAASAPPRGSGRSACCRG</sequence>
<dbReference type="PANTHER" id="PTHR22950">
    <property type="entry name" value="AMINO ACID TRANSPORTER"/>
    <property type="match status" value="1"/>
</dbReference>
<evidence type="ECO:0000313" key="8">
    <source>
        <dbReference type="EMBL" id="CAK0790900.1"/>
    </source>
</evidence>
<protein>
    <recommendedName>
        <fullName evidence="7">Amino acid transporter transmembrane domain-containing protein</fullName>
    </recommendedName>
</protein>
<feature type="non-terminal residue" evidence="8">
    <location>
        <position position="1"/>
    </location>
</feature>
<evidence type="ECO:0000256" key="5">
    <source>
        <dbReference type="SAM" id="MobiDB-lite"/>
    </source>
</evidence>
<keyword evidence="4 6" id="KW-0472">Membrane</keyword>
<evidence type="ECO:0000313" key="9">
    <source>
        <dbReference type="Proteomes" id="UP001189429"/>
    </source>
</evidence>
<feature type="non-terminal residue" evidence="8">
    <location>
        <position position="406"/>
    </location>
</feature>
<proteinExistence type="predicted"/>
<organism evidence="8 9">
    <name type="scientific">Prorocentrum cordatum</name>
    <dbReference type="NCBI Taxonomy" id="2364126"/>
    <lineage>
        <taxon>Eukaryota</taxon>
        <taxon>Sar</taxon>
        <taxon>Alveolata</taxon>
        <taxon>Dinophyceae</taxon>
        <taxon>Prorocentrales</taxon>
        <taxon>Prorocentraceae</taxon>
        <taxon>Prorocentrum</taxon>
    </lineage>
</organism>
<comment type="caution">
    <text evidence="8">The sequence shown here is derived from an EMBL/GenBank/DDBJ whole genome shotgun (WGS) entry which is preliminary data.</text>
</comment>
<feature type="transmembrane region" description="Helical" evidence="6">
    <location>
        <begin position="134"/>
        <end position="152"/>
    </location>
</feature>